<dbReference type="AlphaFoldDB" id="A0A8H7F582"/>
<name>A0A8H7F582_AGABI</name>
<proteinExistence type="predicted"/>
<gene>
    <name evidence="5" type="ORF">Agabi119p4_3659</name>
</gene>
<organism evidence="5 6">
    <name type="scientific">Agaricus bisporus var. burnettii</name>
    <dbReference type="NCBI Taxonomy" id="192524"/>
    <lineage>
        <taxon>Eukaryota</taxon>
        <taxon>Fungi</taxon>
        <taxon>Dikarya</taxon>
        <taxon>Basidiomycota</taxon>
        <taxon>Agaricomycotina</taxon>
        <taxon>Agaricomycetes</taxon>
        <taxon>Agaricomycetidae</taxon>
        <taxon>Agaricales</taxon>
        <taxon>Agaricineae</taxon>
        <taxon>Agaricaceae</taxon>
        <taxon>Agaricus</taxon>
    </lineage>
</organism>
<evidence type="ECO:0000313" key="6">
    <source>
        <dbReference type="Proteomes" id="UP000629468"/>
    </source>
</evidence>
<dbReference type="GO" id="GO:0001682">
    <property type="term" value="P:tRNA 5'-leader removal"/>
    <property type="evidence" value="ECO:0007669"/>
    <property type="project" value="InterPro"/>
</dbReference>
<dbReference type="InterPro" id="IPR014612">
    <property type="entry name" value="Pop7/Rpp20"/>
</dbReference>
<evidence type="ECO:0000256" key="1">
    <source>
        <dbReference type="ARBA" id="ARBA00004604"/>
    </source>
</evidence>
<keyword evidence="3" id="KW-0539">Nucleus</keyword>
<dbReference type="EMBL" id="JABXXO010000005">
    <property type="protein sequence ID" value="KAF7777587.1"/>
    <property type="molecule type" value="Genomic_DNA"/>
</dbReference>
<comment type="subcellular location">
    <subcellularLocation>
        <location evidence="1">Nucleus</location>
        <location evidence="1">Nucleolus</location>
    </subcellularLocation>
</comment>
<keyword evidence="2" id="KW-0819">tRNA processing</keyword>
<evidence type="ECO:0000256" key="2">
    <source>
        <dbReference type="ARBA" id="ARBA00022694"/>
    </source>
</evidence>
<sequence>MKRRAPPAGDEENPPKRVKLAQATDVAPSATPKPPKKPAQKILKLTAPRPFPAVAASASATGPRSAHKEGNNYICLTRKSSLGAYLRRCKDLVTVDGHKILHLHAMGAAIPLLMELSCALPHILPYCGNDIHTSISTGTVEVQDEVHPDDEGEDITLQTRAKSTLYVIIRIDDGLFEEESQAKQIRKNEPQKSKSRLEKNRENTKVLVFEEPEQEHEAI</sequence>
<dbReference type="GO" id="GO:0000172">
    <property type="term" value="C:ribonuclease MRP complex"/>
    <property type="evidence" value="ECO:0007669"/>
    <property type="project" value="InterPro"/>
</dbReference>
<dbReference type="PANTHER" id="PTHR15314">
    <property type="entry name" value="RIBONUCLEASE P PROTEIN SUBUNIT P20"/>
    <property type="match status" value="1"/>
</dbReference>
<evidence type="ECO:0000313" key="5">
    <source>
        <dbReference type="EMBL" id="KAF7777587.1"/>
    </source>
</evidence>
<dbReference type="Gene3D" id="3.30.110.20">
    <property type="entry name" value="Alba-like domain"/>
    <property type="match status" value="1"/>
</dbReference>
<dbReference type="InterPro" id="IPR036882">
    <property type="entry name" value="Alba-like_dom_sf"/>
</dbReference>
<dbReference type="PANTHER" id="PTHR15314:SF1">
    <property type="entry name" value="RIBONUCLEASE P PROTEIN SUBUNIT P20"/>
    <property type="match status" value="1"/>
</dbReference>
<feature type="compositionally biased region" description="Basic and acidic residues" evidence="4">
    <location>
        <begin position="186"/>
        <end position="204"/>
    </location>
</feature>
<protein>
    <submittedName>
        <fullName evidence="5">Uncharacterized protein</fullName>
    </submittedName>
</protein>
<reference evidence="5 6" key="1">
    <citation type="journal article" name="Sci. Rep.">
        <title>Telomere-to-telomere assembled and centromere annotated genomes of the two main subspecies of the button mushroom Agaricus bisporus reveal especially polymorphic chromosome ends.</title>
        <authorList>
            <person name="Sonnenberg A.S.M."/>
            <person name="Sedaghat-Telgerd N."/>
            <person name="Lavrijssen B."/>
            <person name="Ohm R.A."/>
            <person name="Hendrickx P.M."/>
            <person name="Scholtmeijer K."/>
            <person name="Baars J.J.P."/>
            <person name="van Peer A."/>
        </authorList>
    </citation>
    <scope>NUCLEOTIDE SEQUENCE [LARGE SCALE GENOMIC DNA]</scope>
    <source>
        <strain evidence="5 6">H119_p4</strain>
    </source>
</reference>
<feature type="region of interest" description="Disordered" evidence="4">
    <location>
        <begin position="1"/>
        <end position="42"/>
    </location>
</feature>
<dbReference type="GO" id="GO:0005655">
    <property type="term" value="C:nucleolar ribonuclease P complex"/>
    <property type="evidence" value="ECO:0007669"/>
    <property type="project" value="InterPro"/>
</dbReference>
<evidence type="ECO:0000256" key="4">
    <source>
        <dbReference type="SAM" id="MobiDB-lite"/>
    </source>
</evidence>
<accession>A0A8H7F582</accession>
<dbReference type="GO" id="GO:0003676">
    <property type="term" value="F:nucleic acid binding"/>
    <property type="evidence" value="ECO:0007669"/>
    <property type="project" value="InterPro"/>
</dbReference>
<dbReference type="Pfam" id="PF12328">
    <property type="entry name" value="Rpp20"/>
    <property type="match status" value="1"/>
</dbReference>
<dbReference type="OMA" id="YVIIRID"/>
<evidence type="ECO:0000256" key="3">
    <source>
        <dbReference type="ARBA" id="ARBA00023242"/>
    </source>
</evidence>
<feature type="region of interest" description="Disordered" evidence="4">
    <location>
        <begin position="180"/>
        <end position="219"/>
    </location>
</feature>
<comment type="caution">
    <text evidence="5">The sequence shown here is derived from an EMBL/GenBank/DDBJ whole genome shotgun (WGS) entry which is preliminary data.</text>
</comment>
<feature type="compositionally biased region" description="Acidic residues" evidence="4">
    <location>
        <begin position="210"/>
        <end position="219"/>
    </location>
</feature>
<dbReference type="Proteomes" id="UP000629468">
    <property type="component" value="Unassembled WGS sequence"/>
</dbReference>